<feature type="transmembrane region" description="Helical" evidence="12">
    <location>
        <begin position="33"/>
        <end position="55"/>
    </location>
</feature>
<dbReference type="AlphaFoldDB" id="A0A7Y0E574"/>
<protein>
    <recommendedName>
        <fullName evidence="12">Fluoride-specific ion channel FluC</fullName>
    </recommendedName>
</protein>
<feature type="transmembrane region" description="Helical" evidence="12">
    <location>
        <begin position="67"/>
        <end position="90"/>
    </location>
</feature>
<dbReference type="RefSeq" id="WP_169627003.1">
    <property type="nucleotide sequence ID" value="NZ_JABBNT010000007.1"/>
</dbReference>
<feature type="binding site" evidence="12">
    <location>
        <position position="75"/>
    </location>
    <ligand>
        <name>Na(+)</name>
        <dbReference type="ChEBI" id="CHEBI:29101"/>
        <note>structural</note>
    </ligand>
</feature>
<dbReference type="GO" id="GO:0005886">
    <property type="term" value="C:plasma membrane"/>
    <property type="evidence" value="ECO:0007669"/>
    <property type="project" value="UniProtKB-SubCell"/>
</dbReference>
<evidence type="ECO:0000256" key="5">
    <source>
        <dbReference type="ARBA" id="ARBA00022989"/>
    </source>
</evidence>
<evidence type="ECO:0000256" key="11">
    <source>
        <dbReference type="ARBA" id="ARBA00035585"/>
    </source>
</evidence>
<keyword evidence="7 12" id="KW-0406">Ion transport</keyword>
<evidence type="ECO:0000256" key="8">
    <source>
        <dbReference type="ARBA" id="ARBA00023136"/>
    </source>
</evidence>
<organism evidence="13 14">
    <name type="scientific">Pacificispira spongiicola</name>
    <dbReference type="NCBI Taxonomy" id="2729598"/>
    <lineage>
        <taxon>Bacteria</taxon>
        <taxon>Pseudomonadati</taxon>
        <taxon>Pseudomonadota</taxon>
        <taxon>Alphaproteobacteria</taxon>
        <taxon>Rhodospirillales</taxon>
        <taxon>Rhodospirillaceae</taxon>
        <taxon>Pacificispira</taxon>
    </lineage>
</organism>
<name>A0A7Y0E574_9PROT</name>
<evidence type="ECO:0000256" key="3">
    <source>
        <dbReference type="ARBA" id="ARBA00022519"/>
    </source>
</evidence>
<dbReference type="EMBL" id="JABBNT010000007">
    <property type="protein sequence ID" value="NMM46606.1"/>
    <property type="molecule type" value="Genomic_DNA"/>
</dbReference>
<comment type="caution">
    <text evidence="13">The sequence shown here is derived from an EMBL/GenBank/DDBJ whole genome shotgun (WGS) entry which is preliminary data.</text>
</comment>
<dbReference type="Pfam" id="PF02537">
    <property type="entry name" value="CRCB"/>
    <property type="match status" value="1"/>
</dbReference>
<dbReference type="InterPro" id="IPR003691">
    <property type="entry name" value="FluC"/>
</dbReference>
<dbReference type="Proteomes" id="UP000539372">
    <property type="component" value="Unassembled WGS sequence"/>
</dbReference>
<comment type="activity regulation">
    <text evidence="12">Na(+) is not transported, but it plays an essential structural role and its presence is essential for fluoride channel function.</text>
</comment>
<comment type="similarity">
    <text evidence="10 12">Belongs to the fluoride channel Fluc/FEX (TC 1.A.43) family.</text>
</comment>
<evidence type="ECO:0000256" key="2">
    <source>
        <dbReference type="ARBA" id="ARBA00022475"/>
    </source>
</evidence>
<comment type="catalytic activity">
    <reaction evidence="11">
        <text>fluoride(in) = fluoride(out)</text>
        <dbReference type="Rhea" id="RHEA:76159"/>
        <dbReference type="ChEBI" id="CHEBI:17051"/>
    </reaction>
    <physiologicalReaction direction="left-to-right" evidence="11">
        <dbReference type="Rhea" id="RHEA:76160"/>
    </physiologicalReaction>
</comment>
<feature type="binding site" evidence="12">
    <location>
        <position position="78"/>
    </location>
    <ligand>
        <name>Na(+)</name>
        <dbReference type="ChEBI" id="CHEBI:29101"/>
        <note>structural</note>
    </ligand>
</feature>
<keyword evidence="14" id="KW-1185">Reference proteome</keyword>
<dbReference type="GO" id="GO:0062054">
    <property type="term" value="F:fluoride channel activity"/>
    <property type="evidence" value="ECO:0007669"/>
    <property type="project" value="UniProtKB-UniRule"/>
</dbReference>
<evidence type="ECO:0000256" key="1">
    <source>
        <dbReference type="ARBA" id="ARBA00004651"/>
    </source>
</evidence>
<dbReference type="NCBIfam" id="TIGR00494">
    <property type="entry name" value="crcB"/>
    <property type="match status" value="1"/>
</dbReference>
<dbReference type="NCBIfam" id="NF010791">
    <property type="entry name" value="PRK14195.1"/>
    <property type="match status" value="1"/>
</dbReference>
<keyword evidence="9 12" id="KW-0407">Ion channel</keyword>
<dbReference type="GO" id="GO:0046872">
    <property type="term" value="F:metal ion binding"/>
    <property type="evidence" value="ECO:0007669"/>
    <property type="project" value="UniProtKB-KW"/>
</dbReference>
<evidence type="ECO:0000256" key="12">
    <source>
        <dbReference type="HAMAP-Rule" id="MF_00454"/>
    </source>
</evidence>
<feature type="transmembrane region" description="Helical" evidence="12">
    <location>
        <begin position="96"/>
        <end position="125"/>
    </location>
</feature>
<proteinExistence type="inferred from homology"/>
<comment type="subcellular location">
    <subcellularLocation>
        <location evidence="1 12">Cell membrane</location>
        <topology evidence="1 12">Multi-pass membrane protein</topology>
    </subcellularLocation>
</comment>
<evidence type="ECO:0000256" key="6">
    <source>
        <dbReference type="ARBA" id="ARBA00023053"/>
    </source>
</evidence>
<keyword evidence="12" id="KW-0813">Transport</keyword>
<sequence length="126" mass="13343">MKTLLAIAAGGAVGALARHFFAAQVMRWMGTGFPWGIFAANILGSFLMGIVVQVFMHLSEPMPSLRAFIAVGVLGAFTTFSTYSLDIVLLMERGQWGLALVYALASVGLAVVGLMAGMALMRLVFA</sequence>
<keyword evidence="8 12" id="KW-0472">Membrane</keyword>
<dbReference type="PANTHER" id="PTHR28259">
    <property type="entry name" value="FLUORIDE EXPORT PROTEIN 1-RELATED"/>
    <property type="match status" value="1"/>
</dbReference>
<keyword evidence="3" id="KW-0997">Cell inner membrane</keyword>
<reference evidence="13 14" key="1">
    <citation type="submission" date="2020-04" db="EMBL/GenBank/DDBJ databases">
        <title>Rhodospirillaceae bacterium KN72 isolated from deep sea.</title>
        <authorList>
            <person name="Zhang D.-C."/>
        </authorList>
    </citation>
    <scope>NUCLEOTIDE SEQUENCE [LARGE SCALE GENOMIC DNA]</scope>
    <source>
        <strain evidence="13 14">KN72</strain>
    </source>
</reference>
<evidence type="ECO:0000313" key="14">
    <source>
        <dbReference type="Proteomes" id="UP000539372"/>
    </source>
</evidence>
<evidence type="ECO:0000256" key="10">
    <source>
        <dbReference type="ARBA" id="ARBA00035120"/>
    </source>
</evidence>
<accession>A0A7Y0E574</accession>
<comment type="function">
    <text evidence="12">Fluoride-specific ion channel. Important for reducing fluoride concentration in the cell, thus reducing its toxicity.</text>
</comment>
<gene>
    <name evidence="12 13" type="primary">crcB</name>
    <name evidence="12" type="synonym">fluC</name>
    <name evidence="13" type="ORF">HH303_19095</name>
</gene>
<dbReference type="PANTHER" id="PTHR28259:SF1">
    <property type="entry name" value="FLUORIDE EXPORT PROTEIN 1-RELATED"/>
    <property type="match status" value="1"/>
</dbReference>
<evidence type="ECO:0000256" key="9">
    <source>
        <dbReference type="ARBA" id="ARBA00023303"/>
    </source>
</evidence>
<keyword evidence="5 12" id="KW-1133">Transmembrane helix</keyword>
<evidence type="ECO:0000313" key="13">
    <source>
        <dbReference type="EMBL" id="NMM46606.1"/>
    </source>
</evidence>
<keyword evidence="2 12" id="KW-1003">Cell membrane</keyword>
<evidence type="ECO:0000256" key="7">
    <source>
        <dbReference type="ARBA" id="ARBA00023065"/>
    </source>
</evidence>
<dbReference type="GO" id="GO:0140114">
    <property type="term" value="P:cellular detoxification of fluoride"/>
    <property type="evidence" value="ECO:0007669"/>
    <property type="project" value="UniProtKB-UniRule"/>
</dbReference>
<keyword evidence="12" id="KW-0479">Metal-binding</keyword>
<dbReference type="HAMAP" id="MF_00454">
    <property type="entry name" value="FluC"/>
    <property type="match status" value="1"/>
</dbReference>
<keyword evidence="6 12" id="KW-0915">Sodium</keyword>
<evidence type="ECO:0000256" key="4">
    <source>
        <dbReference type="ARBA" id="ARBA00022692"/>
    </source>
</evidence>
<keyword evidence="4 12" id="KW-0812">Transmembrane</keyword>